<keyword evidence="8" id="KW-0694">RNA-binding</keyword>
<dbReference type="Gene3D" id="1.10.3090.10">
    <property type="entry name" value="cca-adding enzyme, domain 2"/>
    <property type="match status" value="1"/>
</dbReference>
<accession>A0ABW5AH95</accession>
<dbReference type="SUPFAM" id="SSF81891">
    <property type="entry name" value="Poly A polymerase C-terminal region-like"/>
    <property type="match status" value="1"/>
</dbReference>
<protein>
    <submittedName>
        <fullName evidence="11">CCA tRNA nucleotidyltransferase</fullName>
    </submittedName>
</protein>
<name>A0ABW5AH95_9BRAD</name>
<dbReference type="RefSeq" id="WP_378477461.1">
    <property type="nucleotide sequence ID" value="NZ_JBHUIW010000008.1"/>
</dbReference>
<keyword evidence="6" id="KW-0547">Nucleotide-binding</keyword>
<keyword evidence="7" id="KW-0460">Magnesium</keyword>
<reference evidence="12" key="1">
    <citation type="journal article" date="2019" name="Int. J. Syst. Evol. Microbiol.">
        <title>The Global Catalogue of Microorganisms (GCM) 10K type strain sequencing project: providing services to taxonomists for standard genome sequencing and annotation.</title>
        <authorList>
            <consortium name="The Broad Institute Genomics Platform"/>
            <consortium name="The Broad Institute Genome Sequencing Center for Infectious Disease"/>
            <person name="Wu L."/>
            <person name="Ma J."/>
        </authorList>
    </citation>
    <scope>NUCLEOTIDE SEQUENCE [LARGE SCALE GENOMIC DNA]</scope>
    <source>
        <strain evidence="12">CGMCC 1.6774</strain>
    </source>
</reference>
<feature type="domain" description="Poly A polymerase head" evidence="9">
    <location>
        <begin position="30"/>
        <end position="152"/>
    </location>
</feature>
<evidence type="ECO:0000256" key="2">
    <source>
        <dbReference type="ARBA" id="ARBA00022679"/>
    </source>
</evidence>
<comment type="caution">
    <text evidence="11">The sequence shown here is derived from an EMBL/GenBank/DDBJ whole genome shotgun (WGS) entry which is preliminary data.</text>
</comment>
<evidence type="ECO:0000256" key="6">
    <source>
        <dbReference type="ARBA" id="ARBA00022741"/>
    </source>
</evidence>
<evidence type="ECO:0000256" key="8">
    <source>
        <dbReference type="RuleBase" id="RU003953"/>
    </source>
</evidence>
<comment type="similarity">
    <text evidence="8">Belongs to the tRNA nucleotidyltransferase/poly(A) polymerase family.</text>
</comment>
<dbReference type="EMBL" id="JBHUIW010000008">
    <property type="protein sequence ID" value="MFD2182278.1"/>
    <property type="molecule type" value="Genomic_DNA"/>
</dbReference>
<keyword evidence="3" id="KW-0819">tRNA processing</keyword>
<dbReference type="PANTHER" id="PTHR46173:SF1">
    <property type="entry name" value="CCA TRNA NUCLEOTIDYLTRANSFERASE 1, MITOCHONDRIAL"/>
    <property type="match status" value="1"/>
</dbReference>
<dbReference type="InterPro" id="IPR050264">
    <property type="entry name" value="Bact_CCA-adding_enz_type3_sf"/>
</dbReference>
<organism evidence="11 12">
    <name type="scientific">Rhodoplanes azumiensis</name>
    <dbReference type="NCBI Taxonomy" id="1897628"/>
    <lineage>
        <taxon>Bacteria</taxon>
        <taxon>Pseudomonadati</taxon>
        <taxon>Pseudomonadota</taxon>
        <taxon>Alphaproteobacteria</taxon>
        <taxon>Hyphomicrobiales</taxon>
        <taxon>Nitrobacteraceae</taxon>
        <taxon>Rhodoplanes</taxon>
    </lineage>
</organism>
<evidence type="ECO:0000259" key="10">
    <source>
        <dbReference type="Pfam" id="PF12627"/>
    </source>
</evidence>
<dbReference type="Proteomes" id="UP001597314">
    <property type="component" value="Unassembled WGS sequence"/>
</dbReference>
<keyword evidence="5" id="KW-0479">Metal-binding</keyword>
<keyword evidence="4" id="KW-0548">Nucleotidyltransferase</keyword>
<evidence type="ECO:0000256" key="1">
    <source>
        <dbReference type="ARBA" id="ARBA00001946"/>
    </source>
</evidence>
<dbReference type="SUPFAM" id="SSF81301">
    <property type="entry name" value="Nucleotidyltransferase"/>
    <property type="match status" value="1"/>
</dbReference>
<evidence type="ECO:0000313" key="12">
    <source>
        <dbReference type="Proteomes" id="UP001597314"/>
    </source>
</evidence>
<evidence type="ECO:0000256" key="7">
    <source>
        <dbReference type="ARBA" id="ARBA00022842"/>
    </source>
</evidence>
<evidence type="ECO:0000256" key="4">
    <source>
        <dbReference type="ARBA" id="ARBA00022695"/>
    </source>
</evidence>
<gene>
    <name evidence="11" type="ORF">ACFSOX_08955</name>
</gene>
<dbReference type="Pfam" id="PF01743">
    <property type="entry name" value="PolyA_pol"/>
    <property type="match status" value="1"/>
</dbReference>
<evidence type="ECO:0000313" key="11">
    <source>
        <dbReference type="EMBL" id="MFD2182278.1"/>
    </source>
</evidence>
<dbReference type="InterPro" id="IPR043519">
    <property type="entry name" value="NT_sf"/>
</dbReference>
<dbReference type="CDD" id="cd05398">
    <property type="entry name" value="NT_ClassII-CCAase"/>
    <property type="match status" value="1"/>
</dbReference>
<sequence length="430" mass="45945">MTTRRVAAAWLAAEPLAAVLAMLDRDGEEARVVGGAVRNTLLGEPPGDIDIATTAPPEEVMRRARAAGLKAVPTGIDHGTVTVVVAGTPFEVTTLREDVETYGRKATVAFGRDWDVDAARRDFTMNALSLSPDGTLHDPVGGLPDLEARRVRFIGDPARRIDEDHLRILRFFRFQAAYGNGTADPASLHACIVGREKLRGLSRERVRMELMKLMVAPAAASTLQTMAEIGILQLVLGGIGRPWDLATMAVRERDLGLAPEATRRLGALAVLIAEDAERLRERLRLTNAESERLAAMAEGWWRLHATTSEAEAKALLYGLGPVSYADRMLLAWTRAGDASTLVPATEVPAEGVADTAAWASLVTLPQRWTPPRFPLKASRFMASGLAGPALGAAMRAAEAAWIEAGFPLDAAALDGIAAAVLMGQGADRTA</sequence>
<proteinExistence type="inferred from homology"/>
<dbReference type="Gene3D" id="3.30.460.10">
    <property type="entry name" value="Beta Polymerase, domain 2"/>
    <property type="match status" value="1"/>
</dbReference>
<dbReference type="PANTHER" id="PTHR46173">
    <property type="entry name" value="CCA TRNA NUCLEOTIDYLTRANSFERASE 1, MITOCHONDRIAL"/>
    <property type="match status" value="1"/>
</dbReference>
<evidence type="ECO:0000259" key="9">
    <source>
        <dbReference type="Pfam" id="PF01743"/>
    </source>
</evidence>
<evidence type="ECO:0000256" key="5">
    <source>
        <dbReference type="ARBA" id="ARBA00022723"/>
    </source>
</evidence>
<keyword evidence="12" id="KW-1185">Reference proteome</keyword>
<feature type="domain" description="tRNA nucleotidyltransferase/poly(A) polymerase RNA and SrmB- binding" evidence="10">
    <location>
        <begin position="194"/>
        <end position="236"/>
    </location>
</feature>
<dbReference type="InterPro" id="IPR002646">
    <property type="entry name" value="PolA_pol_head_dom"/>
</dbReference>
<comment type="cofactor">
    <cofactor evidence="1">
        <name>Mg(2+)</name>
        <dbReference type="ChEBI" id="CHEBI:18420"/>
    </cofactor>
</comment>
<keyword evidence="2 8" id="KW-0808">Transferase</keyword>
<dbReference type="InterPro" id="IPR032828">
    <property type="entry name" value="PolyA_RNA-bd"/>
</dbReference>
<dbReference type="Pfam" id="PF12627">
    <property type="entry name" value="PolyA_pol_RNAbd"/>
    <property type="match status" value="1"/>
</dbReference>
<evidence type="ECO:0000256" key="3">
    <source>
        <dbReference type="ARBA" id="ARBA00022694"/>
    </source>
</evidence>